<dbReference type="Pfam" id="PF09335">
    <property type="entry name" value="VTT_dom"/>
    <property type="match status" value="1"/>
</dbReference>
<feature type="transmembrane region" description="Helical" evidence="6">
    <location>
        <begin position="68"/>
        <end position="86"/>
    </location>
</feature>
<dbReference type="PANTHER" id="PTHR42709:SF6">
    <property type="entry name" value="UNDECAPRENYL PHOSPHATE TRANSPORTER A"/>
    <property type="match status" value="1"/>
</dbReference>
<keyword evidence="3 6" id="KW-0812">Transmembrane</keyword>
<evidence type="ECO:0000256" key="5">
    <source>
        <dbReference type="ARBA" id="ARBA00023136"/>
    </source>
</evidence>
<feature type="transmembrane region" description="Helical" evidence="6">
    <location>
        <begin position="142"/>
        <end position="165"/>
    </location>
</feature>
<feature type="domain" description="VTT" evidence="7">
    <location>
        <begin position="33"/>
        <end position="162"/>
    </location>
</feature>
<feature type="transmembrane region" description="Helical" evidence="6">
    <location>
        <begin position="113"/>
        <end position="135"/>
    </location>
</feature>
<feature type="transmembrane region" description="Helical" evidence="6">
    <location>
        <begin position="35"/>
        <end position="56"/>
    </location>
</feature>
<protein>
    <submittedName>
        <fullName evidence="8">VTT domain-containing protein</fullName>
    </submittedName>
</protein>
<organism evidence="8 9">
    <name type="scientific">Teichococcus vastitatis</name>
    <dbReference type="NCBI Taxonomy" id="2307076"/>
    <lineage>
        <taxon>Bacteria</taxon>
        <taxon>Pseudomonadati</taxon>
        <taxon>Pseudomonadota</taxon>
        <taxon>Alphaproteobacteria</taxon>
        <taxon>Acetobacterales</taxon>
        <taxon>Roseomonadaceae</taxon>
        <taxon>Roseomonas</taxon>
    </lineage>
</organism>
<evidence type="ECO:0000256" key="1">
    <source>
        <dbReference type="ARBA" id="ARBA00004651"/>
    </source>
</evidence>
<dbReference type="PANTHER" id="PTHR42709">
    <property type="entry name" value="ALKALINE PHOSPHATASE LIKE PROTEIN"/>
    <property type="match status" value="1"/>
</dbReference>
<keyword evidence="5 6" id="KW-0472">Membrane</keyword>
<dbReference type="RefSeq" id="WP_241793486.1">
    <property type="nucleotide sequence ID" value="NZ_JALBUU010000039.1"/>
</dbReference>
<dbReference type="EMBL" id="JALBUU010000039">
    <property type="protein sequence ID" value="MCI0755592.1"/>
    <property type="molecule type" value="Genomic_DNA"/>
</dbReference>
<dbReference type="InterPro" id="IPR032816">
    <property type="entry name" value="VTT_dom"/>
</dbReference>
<comment type="caution">
    <text evidence="8">The sequence shown here is derived from an EMBL/GenBank/DDBJ whole genome shotgun (WGS) entry which is preliminary data.</text>
</comment>
<keyword evidence="4 6" id="KW-1133">Transmembrane helix</keyword>
<accession>A0ABS9W8G9</accession>
<comment type="subcellular location">
    <subcellularLocation>
        <location evidence="1">Cell membrane</location>
        <topology evidence="1">Multi-pass membrane protein</topology>
    </subcellularLocation>
</comment>
<evidence type="ECO:0000256" key="2">
    <source>
        <dbReference type="ARBA" id="ARBA00022475"/>
    </source>
</evidence>
<gene>
    <name evidence="8" type="ORF">MON41_17960</name>
</gene>
<sequence length="216" mass="22471">MDPLGSLVAWAAPLGFAGLFAAAASERLIPVMPSYGLLVAVGIGAGDCLWSVPLALSAVTSGGVAGSLATYGLAAALGEVRSLALLRRGAHLAGLPAARLDRWVQGYHRHQGAIAFAAQLVPTIRLLAPLIAGLLGHGFRTFLLATTAGVVVWSAFFIGLGYLAAQLSVEINASVLALQLLLILLAAEGAALLLSWRLRRRRPQQPVMTSPEDRIP</sequence>
<evidence type="ECO:0000313" key="8">
    <source>
        <dbReference type="EMBL" id="MCI0755592.1"/>
    </source>
</evidence>
<reference evidence="8 9" key="1">
    <citation type="submission" date="2022-03" db="EMBL/GenBank/DDBJ databases">
        <title>Complete genome analysis of Roseomonas KG 17.1 : a prolific producer of plant growth promoters.</title>
        <authorList>
            <person name="Saadouli I."/>
            <person name="Najjari A."/>
            <person name="Mosbah A."/>
            <person name="Ouzari H.I."/>
        </authorList>
    </citation>
    <scope>NUCLEOTIDE SEQUENCE [LARGE SCALE GENOMIC DNA]</scope>
    <source>
        <strain evidence="8 9">KG17-1</strain>
    </source>
</reference>
<evidence type="ECO:0000256" key="4">
    <source>
        <dbReference type="ARBA" id="ARBA00022989"/>
    </source>
</evidence>
<evidence type="ECO:0000256" key="3">
    <source>
        <dbReference type="ARBA" id="ARBA00022692"/>
    </source>
</evidence>
<evidence type="ECO:0000256" key="6">
    <source>
        <dbReference type="SAM" id="Phobius"/>
    </source>
</evidence>
<dbReference type="Proteomes" id="UP001201985">
    <property type="component" value="Unassembled WGS sequence"/>
</dbReference>
<proteinExistence type="predicted"/>
<name>A0ABS9W8G9_9PROT</name>
<dbReference type="InterPro" id="IPR051311">
    <property type="entry name" value="DedA_domain"/>
</dbReference>
<keyword evidence="2" id="KW-1003">Cell membrane</keyword>
<evidence type="ECO:0000259" key="7">
    <source>
        <dbReference type="Pfam" id="PF09335"/>
    </source>
</evidence>
<feature type="transmembrane region" description="Helical" evidence="6">
    <location>
        <begin position="171"/>
        <end position="194"/>
    </location>
</feature>
<evidence type="ECO:0000313" key="9">
    <source>
        <dbReference type="Proteomes" id="UP001201985"/>
    </source>
</evidence>
<keyword evidence="9" id="KW-1185">Reference proteome</keyword>